<dbReference type="InterPro" id="IPR010730">
    <property type="entry name" value="HET"/>
</dbReference>
<protein>
    <recommendedName>
        <fullName evidence="2">Heterokaryon incompatibility domain-containing protein</fullName>
    </recommendedName>
</protein>
<evidence type="ECO:0000313" key="3">
    <source>
        <dbReference type="EMBL" id="RYN44970.1"/>
    </source>
</evidence>
<evidence type="ECO:0000313" key="4">
    <source>
        <dbReference type="Proteomes" id="UP000292402"/>
    </source>
</evidence>
<dbReference type="EMBL" id="PDXA01000037">
    <property type="protein sequence ID" value="RYN44970.1"/>
    <property type="molecule type" value="Genomic_DNA"/>
</dbReference>
<feature type="domain" description="Heterokaryon incompatibility" evidence="2">
    <location>
        <begin position="43"/>
        <end position="217"/>
    </location>
</feature>
<feature type="transmembrane region" description="Helical" evidence="1">
    <location>
        <begin position="338"/>
        <end position="357"/>
    </location>
</feature>
<feature type="transmembrane region" description="Helical" evidence="1">
    <location>
        <begin position="309"/>
        <end position="326"/>
    </location>
</feature>
<organism evidence="3 4">
    <name type="scientific">Alternaria tenuissima</name>
    <dbReference type="NCBI Taxonomy" id="119927"/>
    <lineage>
        <taxon>Eukaryota</taxon>
        <taxon>Fungi</taxon>
        <taxon>Dikarya</taxon>
        <taxon>Ascomycota</taxon>
        <taxon>Pezizomycotina</taxon>
        <taxon>Dothideomycetes</taxon>
        <taxon>Pleosporomycetidae</taxon>
        <taxon>Pleosporales</taxon>
        <taxon>Pleosporineae</taxon>
        <taxon>Pleosporaceae</taxon>
        <taxon>Alternaria</taxon>
        <taxon>Alternaria sect. Alternaria</taxon>
        <taxon>Alternaria alternata complex</taxon>
    </lineage>
</organism>
<keyword evidence="1" id="KW-0812">Transmembrane</keyword>
<comment type="caution">
    <text evidence="3">The sequence shown here is derived from an EMBL/GenBank/DDBJ whole genome shotgun (WGS) entry which is preliminary data.</text>
</comment>
<dbReference type="AlphaFoldDB" id="A0A4Q4M7U0"/>
<dbReference type="InterPro" id="IPR052895">
    <property type="entry name" value="HetReg/Transcr_Mod"/>
</dbReference>
<name>A0A4Q4M7U0_9PLEO</name>
<evidence type="ECO:0000259" key="2">
    <source>
        <dbReference type="Pfam" id="PF06985"/>
    </source>
</evidence>
<dbReference type="Pfam" id="PF06985">
    <property type="entry name" value="HET"/>
    <property type="match status" value="1"/>
</dbReference>
<dbReference type="PANTHER" id="PTHR24148">
    <property type="entry name" value="ANKYRIN REPEAT DOMAIN-CONTAINING PROTEIN 39 HOMOLOG-RELATED"/>
    <property type="match status" value="1"/>
</dbReference>
<accession>A0A4Q4M7U0</accession>
<sequence>MTSPYTKLHGKSIRIFDLNPPSEPSSNISGSLRETSLQNPAAYDALSYEWGAPEPKFSIGVGNGCIQVTKNCYEALLKLRHRARKRMLWIDAICIDQEDEKDKSHQVAMMADIYSKADRVIVWLGESTPESDYALDWCQHVSRMSFSWPVAKFNYRPNLLRAKERRRVATWFRERGTGYALRFCSRCFTGYEMHYRSESMQDLFSRGWFTRTWTIQEVALASAPLVMCGEKTILWGNLMGGFDIAFEHENTDTVRFARNAAQCIEILWLGLLQKSWDDSDARFYEMAMTLFSSGSKKETLRRFRVLKEVCVRTLLVLVISMAIYRFNRDHWRLKNSDWDAWILVILIFSLCFVMAFLNPPEGFAEGRQQLLRKALINNINLVRLRGATDLRDKVFALYGAFQALGITLDDPEYEHSTVADVYFRFARRIIEWQNNLDILIEASLPSYPGTPTWVPDLSREYPRWEVQHFKAAGNSAPNFTCLVGILRTAGLLVDMVTETWAVESEWKSSFLTNEKRYEGVTPGPVQAGDLVVLISGLRVPMVLRGVGEGYQVIGMAEVKGIMDGEAWDDNVLKTMFDLV</sequence>
<reference evidence="4" key="1">
    <citation type="journal article" date="2019" name="bioRxiv">
        <title>Genomics, evolutionary history and diagnostics of the Alternaria alternata species group including apple and Asian pear pathotypes.</title>
        <authorList>
            <person name="Armitage A.D."/>
            <person name="Cockerton H.M."/>
            <person name="Sreenivasaprasad S."/>
            <person name="Woodhall J.W."/>
            <person name="Lane C.R."/>
            <person name="Harrison R.J."/>
            <person name="Clarkson J.P."/>
        </authorList>
    </citation>
    <scope>NUCLEOTIDE SEQUENCE [LARGE SCALE GENOMIC DNA]</scope>
    <source>
        <strain evidence="4">FERA 1082</strain>
    </source>
</reference>
<dbReference type="PANTHER" id="PTHR24148:SF73">
    <property type="entry name" value="HET DOMAIN PROTEIN (AFU_ORTHOLOGUE AFUA_8G01020)"/>
    <property type="match status" value="1"/>
</dbReference>
<dbReference type="Pfam" id="PF26639">
    <property type="entry name" value="Het-6_barrel"/>
    <property type="match status" value="1"/>
</dbReference>
<keyword evidence="1" id="KW-1133">Transmembrane helix</keyword>
<dbReference type="Proteomes" id="UP000292402">
    <property type="component" value="Unassembled WGS sequence"/>
</dbReference>
<evidence type="ECO:0000256" key="1">
    <source>
        <dbReference type="SAM" id="Phobius"/>
    </source>
</evidence>
<keyword evidence="1" id="KW-0472">Membrane</keyword>
<proteinExistence type="predicted"/>
<gene>
    <name evidence="3" type="ORF">AA0114_g9482</name>
</gene>